<comment type="caution">
    <text evidence="1">The sequence shown here is derived from an EMBL/GenBank/DDBJ whole genome shotgun (WGS) entry which is preliminary data.</text>
</comment>
<dbReference type="PATRIC" id="fig|82380.10.peg.98"/>
<dbReference type="AlphaFoldDB" id="A0A0F0L2C5"/>
<accession>A0A0F0L2C5</accession>
<protein>
    <submittedName>
        <fullName evidence="1">Uncharacterized protein</fullName>
    </submittedName>
</protein>
<dbReference type="PROSITE" id="PS51257">
    <property type="entry name" value="PROKAR_LIPOPROTEIN"/>
    <property type="match status" value="1"/>
</dbReference>
<dbReference type="EMBL" id="JYIV01000008">
    <property type="protein sequence ID" value="KJL26839.1"/>
    <property type="molecule type" value="Genomic_DNA"/>
</dbReference>
<dbReference type="RefSeq" id="WP_045262093.1">
    <property type="nucleotide sequence ID" value="NZ_JYIV01000008.1"/>
</dbReference>
<sequence>MVRIREAAIPAVITVVLLSGCTSTIDVPVQPEPMDAHEVVLTVDGTDVDIAGLQHCALRERASVYDVVMREYGVPDGPGFWTTEVGETTPSALLLDRAVARCAADTVRRDRAVRLGAIDDPSFDALLARLEARNADRERRHEAGEVLYGPVEYTLVDFESKEFADFATIEEKAAAESLRGDVARVDAFIATRPDLQAEPDAERARAIAVQMMARDLVDSEISQAVTSAEVVPDLDWFANVDVTDLLAETTESSG</sequence>
<organism evidence="1 2">
    <name type="scientific">Microbacterium oxydans</name>
    <dbReference type="NCBI Taxonomy" id="82380"/>
    <lineage>
        <taxon>Bacteria</taxon>
        <taxon>Bacillati</taxon>
        <taxon>Actinomycetota</taxon>
        <taxon>Actinomycetes</taxon>
        <taxon>Micrococcales</taxon>
        <taxon>Microbacteriaceae</taxon>
        <taxon>Microbacterium</taxon>
    </lineage>
</organism>
<name>A0A0F0L2C5_9MICO</name>
<dbReference type="Proteomes" id="UP000033725">
    <property type="component" value="Unassembled WGS sequence"/>
</dbReference>
<evidence type="ECO:0000313" key="1">
    <source>
        <dbReference type="EMBL" id="KJL26839.1"/>
    </source>
</evidence>
<evidence type="ECO:0000313" key="2">
    <source>
        <dbReference type="Proteomes" id="UP000033725"/>
    </source>
</evidence>
<proteinExistence type="predicted"/>
<reference evidence="1 2" key="1">
    <citation type="submission" date="2015-02" db="EMBL/GenBank/DDBJ databases">
        <title>Draft genome sequences of ten Microbacterium spp. with emphasis on heavy metal contaminated environments.</title>
        <authorList>
            <person name="Corretto E."/>
        </authorList>
    </citation>
    <scope>NUCLEOTIDE SEQUENCE [LARGE SCALE GENOMIC DNA]</scope>
    <source>
        <strain evidence="1 2">BEL163</strain>
    </source>
</reference>
<gene>
    <name evidence="1" type="ORF">RN51_00100</name>
</gene>